<dbReference type="GeneID" id="5024065"/>
<dbReference type="SMART" id="SM00698">
    <property type="entry name" value="MORN"/>
    <property type="match status" value="3"/>
</dbReference>
<feature type="region of interest" description="Disordered" evidence="2">
    <location>
        <begin position="1"/>
        <end position="110"/>
    </location>
</feature>
<sequence length="357" mass="41064">MYYPYSRPQYYPRSPYPPQTQPYRPQYYPPYVPQSYPQQPLYSSYNGFQIPRANIPPPAHPMASQAIQSPNKNFQSPVRGFASPARNHPMQSQQQQPQNKPPQQQQLQSPTRPGYLTYEQVMERIQKANVQQSYQPQQKSTSLPQPQQKPQPGQIQNHQQQQPKQQQIPQQQPNQLQVQPNITPNKQVPKQIESQMKQPTPPKDQEQYEEGEGDGELEELALQYEDGYIYRGQGFPPQTRSGFGILTDSDGQEVYAGYWKENFYEGEGKLKNLQVENISGSYDYSNMTNIGNGWEFYEGKFEGGKMHGSGTLVLSNQEKYVGQFDDGMIHGEGEFITNNDTVVKAIWNQGILEQYIE</sequence>
<gene>
    <name evidence="3" type="ORF">GSPATT00000593001</name>
</gene>
<dbReference type="OrthoDB" id="300500at2759"/>
<dbReference type="InParanoid" id="A0CJB5"/>
<feature type="compositionally biased region" description="Low complexity" evidence="2">
    <location>
        <begin position="33"/>
        <end position="45"/>
    </location>
</feature>
<dbReference type="SUPFAM" id="SSF82185">
    <property type="entry name" value="Histone H3 K4-specific methyltransferase SET7/9 N-terminal domain"/>
    <property type="match status" value="2"/>
</dbReference>
<feature type="compositionally biased region" description="Polar residues" evidence="2">
    <location>
        <begin position="65"/>
        <end position="76"/>
    </location>
</feature>
<dbReference type="HOGENOM" id="CLU_065058_0_0_1"/>
<keyword evidence="4" id="KW-1185">Reference proteome</keyword>
<dbReference type="PANTHER" id="PTHR43215:SF14">
    <property type="entry name" value="RADIAL SPOKE HEAD 1 HOMOLOG"/>
    <property type="match status" value="1"/>
</dbReference>
<dbReference type="AlphaFoldDB" id="A0CJB5"/>
<reference evidence="3 4" key="1">
    <citation type="journal article" date="2006" name="Nature">
        <title>Global trends of whole-genome duplications revealed by the ciliate Paramecium tetraurelia.</title>
        <authorList>
            <consortium name="Genoscope"/>
            <person name="Aury J.-M."/>
            <person name="Jaillon O."/>
            <person name="Duret L."/>
            <person name="Noel B."/>
            <person name="Jubin C."/>
            <person name="Porcel B.M."/>
            <person name="Segurens B."/>
            <person name="Daubin V."/>
            <person name="Anthouard V."/>
            <person name="Aiach N."/>
            <person name="Arnaiz O."/>
            <person name="Billaut A."/>
            <person name="Beisson J."/>
            <person name="Blanc I."/>
            <person name="Bouhouche K."/>
            <person name="Camara F."/>
            <person name="Duharcourt S."/>
            <person name="Guigo R."/>
            <person name="Gogendeau D."/>
            <person name="Katinka M."/>
            <person name="Keller A.-M."/>
            <person name="Kissmehl R."/>
            <person name="Klotz C."/>
            <person name="Koll F."/>
            <person name="Le Moue A."/>
            <person name="Lepere C."/>
            <person name="Malinsky S."/>
            <person name="Nowacki M."/>
            <person name="Nowak J.K."/>
            <person name="Plattner H."/>
            <person name="Poulain J."/>
            <person name="Ruiz F."/>
            <person name="Serrano V."/>
            <person name="Zagulski M."/>
            <person name="Dessen P."/>
            <person name="Betermier M."/>
            <person name="Weissenbach J."/>
            <person name="Scarpelli C."/>
            <person name="Schachter V."/>
            <person name="Sperling L."/>
            <person name="Meyer E."/>
            <person name="Cohen J."/>
            <person name="Wincker P."/>
        </authorList>
    </citation>
    <scope>NUCLEOTIDE SEQUENCE [LARGE SCALE GENOMIC DNA]</scope>
    <source>
        <strain evidence="3 4">Stock d4-2</strain>
    </source>
</reference>
<dbReference type="EMBL" id="CT868096">
    <property type="protein sequence ID" value="CAK70882.1"/>
    <property type="molecule type" value="Genomic_DNA"/>
</dbReference>
<evidence type="ECO:0000256" key="2">
    <source>
        <dbReference type="SAM" id="MobiDB-lite"/>
    </source>
</evidence>
<evidence type="ECO:0000313" key="4">
    <source>
        <dbReference type="Proteomes" id="UP000000600"/>
    </source>
</evidence>
<keyword evidence="1" id="KW-0677">Repeat</keyword>
<dbReference type="Gene3D" id="2.20.110.10">
    <property type="entry name" value="Histone H3 K4-specific methyltransferase SET7/9 N-terminal domain"/>
    <property type="match status" value="1"/>
</dbReference>
<feature type="compositionally biased region" description="Low complexity" evidence="2">
    <location>
        <begin position="1"/>
        <end position="13"/>
    </location>
</feature>
<protein>
    <recommendedName>
        <fullName evidence="5">MORN repeat protein</fullName>
    </recommendedName>
</protein>
<evidence type="ECO:0008006" key="5">
    <source>
        <dbReference type="Google" id="ProtNLM"/>
    </source>
</evidence>
<organism evidence="3 4">
    <name type="scientific">Paramecium tetraurelia</name>
    <dbReference type="NCBI Taxonomy" id="5888"/>
    <lineage>
        <taxon>Eukaryota</taxon>
        <taxon>Sar</taxon>
        <taxon>Alveolata</taxon>
        <taxon>Ciliophora</taxon>
        <taxon>Intramacronucleata</taxon>
        <taxon>Oligohymenophorea</taxon>
        <taxon>Peniculida</taxon>
        <taxon>Parameciidae</taxon>
        <taxon>Paramecium</taxon>
    </lineage>
</organism>
<dbReference type="Pfam" id="PF02493">
    <property type="entry name" value="MORN"/>
    <property type="match status" value="3"/>
</dbReference>
<name>A0CJB5_PARTE</name>
<evidence type="ECO:0000256" key="1">
    <source>
        <dbReference type="ARBA" id="ARBA00022737"/>
    </source>
</evidence>
<feature type="region of interest" description="Disordered" evidence="2">
    <location>
        <begin position="190"/>
        <end position="214"/>
    </location>
</feature>
<evidence type="ECO:0000313" key="3">
    <source>
        <dbReference type="EMBL" id="CAK70882.1"/>
    </source>
</evidence>
<dbReference type="PANTHER" id="PTHR43215">
    <property type="entry name" value="RADIAL SPOKE HEAD 1 HOMOLOG"/>
    <property type="match status" value="1"/>
</dbReference>
<dbReference type="OMA" id="WKENFYE"/>
<feature type="compositionally biased region" description="Low complexity" evidence="2">
    <location>
        <begin position="135"/>
        <end position="176"/>
    </location>
</feature>
<accession>A0CJB5</accession>
<proteinExistence type="predicted"/>
<feature type="region of interest" description="Disordered" evidence="2">
    <location>
        <begin position="129"/>
        <end position="176"/>
    </location>
</feature>
<dbReference type="Proteomes" id="UP000000600">
    <property type="component" value="Unassembled WGS sequence"/>
</dbReference>
<dbReference type="RefSeq" id="XP_001438279.1">
    <property type="nucleotide sequence ID" value="XM_001438242.1"/>
</dbReference>
<dbReference type="STRING" id="5888.A0CJB5"/>
<dbReference type="KEGG" id="ptm:GSPATT00000593001"/>
<feature type="compositionally biased region" description="Low complexity" evidence="2">
    <location>
        <begin position="89"/>
        <end position="110"/>
    </location>
</feature>
<dbReference type="InterPro" id="IPR003409">
    <property type="entry name" value="MORN"/>
</dbReference>